<dbReference type="PANTHER" id="PTHR44757">
    <property type="entry name" value="DIGUANYLATE CYCLASE DGCP"/>
    <property type="match status" value="1"/>
</dbReference>
<dbReference type="PANTHER" id="PTHR44757:SF2">
    <property type="entry name" value="BIOFILM ARCHITECTURE MAINTENANCE PROTEIN MBAA"/>
    <property type="match status" value="1"/>
</dbReference>
<name>A0ABV2BYH9_9GAMM</name>
<keyword evidence="2" id="KW-1185">Reference proteome</keyword>
<dbReference type="SUPFAM" id="SSF55781">
    <property type="entry name" value="GAF domain-like"/>
    <property type="match status" value="2"/>
</dbReference>
<dbReference type="EMBL" id="JBEVCJ010000024">
    <property type="protein sequence ID" value="MET1256627.1"/>
    <property type="molecule type" value="Genomic_DNA"/>
</dbReference>
<dbReference type="Proteomes" id="UP001548189">
    <property type="component" value="Unassembled WGS sequence"/>
</dbReference>
<dbReference type="CDD" id="cd01949">
    <property type="entry name" value="GGDEF"/>
    <property type="match status" value="1"/>
</dbReference>
<dbReference type="InterPro" id="IPR035919">
    <property type="entry name" value="EAL_sf"/>
</dbReference>
<organism evidence="1 2">
    <name type="scientific">Aliikangiella maris</name>
    <dbReference type="NCBI Taxonomy" id="3162458"/>
    <lineage>
        <taxon>Bacteria</taxon>
        <taxon>Pseudomonadati</taxon>
        <taxon>Pseudomonadota</taxon>
        <taxon>Gammaproteobacteria</taxon>
        <taxon>Oceanospirillales</taxon>
        <taxon>Pleioneaceae</taxon>
        <taxon>Aliikangiella</taxon>
    </lineage>
</organism>
<dbReference type="InterPro" id="IPR003018">
    <property type="entry name" value="GAF"/>
</dbReference>
<dbReference type="PROSITE" id="PS50887">
    <property type="entry name" value="GGDEF"/>
    <property type="match status" value="1"/>
</dbReference>
<dbReference type="InterPro" id="IPR000160">
    <property type="entry name" value="GGDEF_dom"/>
</dbReference>
<dbReference type="SUPFAM" id="SSF141868">
    <property type="entry name" value="EAL domain-like"/>
    <property type="match status" value="1"/>
</dbReference>
<dbReference type="Pfam" id="PF00563">
    <property type="entry name" value="EAL"/>
    <property type="match status" value="1"/>
</dbReference>
<sequence>MSKSSRQPPDKSVGPVSEGLALTPLESALFHITECSVKTSSMEEYASQLHLIIKQLMYAENFFVALYRQDQSSMSFIYIADEHNQEAIATTIKNLSEQELRRTITGYMLRTGKVQHLSGECIRNLVAKNIVDSIGHLAYDWLGVPLVFDNQILGGIVVQSYRPDIKYGEKEKGILQFVARQIALVFKSRLSEKVLIDANTALEKRVDERTRDLHRMNAALATEVLERKKSQQIQSALFQITELVSTTESLDDFYAHVHEIIGQVMYAKNEYIAILTEDRKYLEFPYFVDQFDKTPIRRLFNQGEYCKGVTEKVIISGRAHLSPREEEGIAGTGECYSWLGVPLKDKQHVFGVLAIQSYEPDQLYTHDDQNVLLTIGHQVATAILRKKDADSLRAAHELLEKRVRERTSELEDTIERRKVVEQKLAHESLHDALTGLPNRLNLIKNLNRMINQPDKADKKLALLFLDLDRFKVINDSLGHHIGDLFLIEVAKKLQTSLRANDLIARLGGDEFCILMYDIQRDSVALNLCSRILKELKKPIVVAKHSLISSASIGVRLASLGENSAETIMSDADAAMYQAKNQGKNRYCFFDATIKMLVTQRMKMERDLRDAVDNHQLYLVYQPLVNLDSRKIEGFEALVRWHHPVNGLVSPVEFIPVAEETGLIVEIGEAVVEMACQMLSRFKQAPLLADLYINVNVSSVQVLARTLDSVIRKNLQRYLVDPEKLNIEITESILIEDYKAALNFVRELKAMNIKVYLDDFGTGYSSLSYLHKFPFDAIKLDRSFIQVINDSRQNEAIVESIGLLASNLNIHIVAEGIETREQLIKVQHMHYHVAQGFYFAKPLAEHKVEVFVKSFDYDAGEDTILQ</sequence>
<dbReference type="CDD" id="cd01948">
    <property type="entry name" value="EAL"/>
    <property type="match status" value="1"/>
</dbReference>
<evidence type="ECO:0000313" key="1">
    <source>
        <dbReference type="EMBL" id="MET1256627.1"/>
    </source>
</evidence>
<proteinExistence type="predicted"/>
<dbReference type="NCBIfam" id="TIGR00254">
    <property type="entry name" value="GGDEF"/>
    <property type="match status" value="1"/>
</dbReference>
<dbReference type="InterPro" id="IPR052155">
    <property type="entry name" value="Biofilm_reg_signaling"/>
</dbReference>
<dbReference type="Gene3D" id="3.20.20.450">
    <property type="entry name" value="EAL domain"/>
    <property type="match status" value="1"/>
</dbReference>
<dbReference type="InterPro" id="IPR029016">
    <property type="entry name" value="GAF-like_dom_sf"/>
</dbReference>
<dbReference type="SMART" id="SM00267">
    <property type="entry name" value="GGDEF"/>
    <property type="match status" value="1"/>
</dbReference>
<dbReference type="PROSITE" id="PS50883">
    <property type="entry name" value="EAL"/>
    <property type="match status" value="1"/>
</dbReference>
<dbReference type="Gene3D" id="3.30.70.270">
    <property type="match status" value="1"/>
</dbReference>
<evidence type="ECO:0000313" key="2">
    <source>
        <dbReference type="Proteomes" id="UP001548189"/>
    </source>
</evidence>
<dbReference type="InterPro" id="IPR043128">
    <property type="entry name" value="Rev_trsase/Diguanyl_cyclase"/>
</dbReference>
<dbReference type="InterPro" id="IPR001633">
    <property type="entry name" value="EAL_dom"/>
</dbReference>
<dbReference type="Pfam" id="PF01590">
    <property type="entry name" value="GAF"/>
    <property type="match status" value="1"/>
</dbReference>
<comment type="caution">
    <text evidence="1">The sequence shown here is derived from an EMBL/GenBank/DDBJ whole genome shotgun (WGS) entry which is preliminary data.</text>
</comment>
<protein>
    <submittedName>
        <fullName evidence="1">EAL domain-containing protein</fullName>
    </submittedName>
</protein>
<dbReference type="Gene3D" id="3.30.450.40">
    <property type="match status" value="2"/>
</dbReference>
<dbReference type="Pfam" id="PF00990">
    <property type="entry name" value="GGDEF"/>
    <property type="match status" value="1"/>
</dbReference>
<dbReference type="InterPro" id="IPR029787">
    <property type="entry name" value="Nucleotide_cyclase"/>
</dbReference>
<reference evidence="1 2" key="1">
    <citation type="submission" date="2024-06" db="EMBL/GenBank/DDBJ databases">
        <authorList>
            <person name="Li F."/>
        </authorList>
    </citation>
    <scope>NUCLEOTIDE SEQUENCE [LARGE SCALE GENOMIC DNA]</scope>
    <source>
        <strain evidence="1 2">GXAS 311</strain>
    </source>
</reference>
<accession>A0ABV2BYH9</accession>
<dbReference type="SUPFAM" id="SSF55073">
    <property type="entry name" value="Nucleotide cyclase"/>
    <property type="match status" value="1"/>
</dbReference>
<dbReference type="Pfam" id="PF13185">
    <property type="entry name" value="GAF_2"/>
    <property type="match status" value="1"/>
</dbReference>
<dbReference type="SMART" id="SM00052">
    <property type="entry name" value="EAL"/>
    <property type="match status" value="1"/>
</dbReference>
<gene>
    <name evidence="1" type="ORF">ABVT43_15915</name>
</gene>